<dbReference type="InterPro" id="IPR003439">
    <property type="entry name" value="ABC_transporter-like_ATP-bd"/>
</dbReference>
<dbReference type="Gene3D" id="1.20.1560.10">
    <property type="entry name" value="ABC transporter type 1, transmembrane domain"/>
    <property type="match status" value="1"/>
</dbReference>
<feature type="domain" description="ABC transmembrane type-1" evidence="12">
    <location>
        <begin position="78"/>
        <end position="371"/>
    </location>
</feature>
<reference evidence="13" key="1">
    <citation type="submission" date="2021-12" db="EMBL/GenBank/DDBJ databases">
        <title>Curvularia clavata genome.</title>
        <authorList>
            <person name="Cao Y."/>
        </authorList>
    </citation>
    <scope>NUCLEOTIDE SEQUENCE</scope>
    <source>
        <strain evidence="13">Yc1106</strain>
    </source>
</reference>
<feature type="transmembrane region" description="Helical" evidence="10">
    <location>
        <begin position="930"/>
        <end position="948"/>
    </location>
</feature>
<keyword evidence="8 10" id="KW-0472">Membrane</keyword>
<protein>
    <submittedName>
        <fullName evidence="13">Uncharacterized protein</fullName>
    </submittedName>
</protein>
<dbReference type="SUPFAM" id="SSF90123">
    <property type="entry name" value="ABC transporter transmembrane region"/>
    <property type="match status" value="2"/>
</dbReference>
<dbReference type="GO" id="GO:0015421">
    <property type="term" value="F:ABC-type oligopeptide transporter activity"/>
    <property type="evidence" value="ECO:0007669"/>
    <property type="project" value="TreeGrafter"/>
</dbReference>
<feature type="transmembrane region" description="Helical" evidence="10">
    <location>
        <begin position="130"/>
        <end position="151"/>
    </location>
</feature>
<dbReference type="InterPro" id="IPR036640">
    <property type="entry name" value="ABC1_TM_sf"/>
</dbReference>
<feature type="transmembrane region" description="Helical" evidence="10">
    <location>
        <begin position="74"/>
        <end position="98"/>
    </location>
</feature>
<dbReference type="CDD" id="cd18577">
    <property type="entry name" value="ABC_6TM_Pgp_ABCB1_D1_like"/>
    <property type="match status" value="1"/>
</dbReference>
<feature type="transmembrane region" description="Helical" evidence="10">
    <location>
        <begin position="342"/>
        <end position="360"/>
    </location>
</feature>
<evidence type="ECO:0000256" key="6">
    <source>
        <dbReference type="ARBA" id="ARBA00022840"/>
    </source>
</evidence>
<organism evidence="13 14">
    <name type="scientific">Curvularia clavata</name>
    <dbReference type="NCBI Taxonomy" id="95742"/>
    <lineage>
        <taxon>Eukaryota</taxon>
        <taxon>Fungi</taxon>
        <taxon>Dikarya</taxon>
        <taxon>Ascomycota</taxon>
        <taxon>Pezizomycotina</taxon>
        <taxon>Dothideomycetes</taxon>
        <taxon>Pleosporomycetidae</taxon>
        <taxon>Pleosporales</taxon>
        <taxon>Pleosporineae</taxon>
        <taxon>Pleosporaceae</taxon>
        <taxon>Curvularia</taxon>
    </lineage>
</organism>
<dbReference type="GO" id="GO:0005743">
    <property type="term" value="C:mitochondrial inner membrane"/>
    <property type="evidence" value="ECO:0007669"/>
    <property type="project" value="TreeGrafter"/>
</dbReference>
<comment type="similarity">
    <text evidence="2">Belongs to the ABC transporter superfamily. ABCB family. Multidrug resistance exporter (TC 3.A.1.201) subfamily.</text>
</comment>
<evidence type="ECO:0000256" key="8">
    <source>
        <dbReference type="ARBA" id="ARBA00023136"/>
    </source>
</evidence>
<evidence type="ECO:0000256" key="5">
    <source>
        <dbReference type="ARBA" id="ARBA00022741"/>
    </source>
</evidence>
<gene>
    <name evidence="13" type="ORF">yc1106_02895</name>
</gene>
<dbReference type="GO" id="GO:0090374">
    <property type="term" value="P:oligopeptide export from mitochondrion"/>
    <property type="evidence" value="ECO:0007669"/>
    <property type="project" value="TreeGrafter"/>
</dbReference>
<dbReference type="InterPro" id="IPR027417">
    <property type="entry name" value="P-loop_NTPase"/>
</dbReference>
<dbReference type="Pfam" id="PF00005">
    <property type="entry name" value="ABC_tran"/>
    <property type="match status" value="3"/>
</dbReference>
<keyword evidence="14" id="KW-1185">Reference proteome</keyword>
<dbReference type="PANTHER" id="PTHR43394">
    <property type="entry name" value="ATP-DEPENDENT PERMEASE MDL1, MITOCHONDRIAL"/>
    <property type="match status" value="1"/>
</dbReference>
<evidence type="ECO:0000256" key="1">
    <source>
        <dbReference type="ARBA" id="ARBA00004141"/>
    </source>
</evidence>
<dbReference type="SUPFAM" id="SSF52540">
    <property type="entry name" value="P-loop containing nucleoside triphosphate hydrolases"/>
    <property type="match status" value="3"/>
</dbReference>
<evidence type="ECO:0000256" key="2">
    <source>
        <dbReference type="ARBA" id="ARBA00007577"/>
    </source>
</evidence>
<sequence>MSTTAVEPPPPPISASPAQNTAEMSQTTMSEKTQQDGNVKIIEDEAAVSAKPKTSDDGLKNYFRVFTYGTRLDYLLLILCIITSIGSGIAFPLMTVVFGQLVGTFTDYFTPGTSVTASEFQDEVDDLTLYLVYLFIGKFVLSYISMLSIRISGLRISAALRLAYLRALFRQPVSVIDTISPGKVSTRITTSSNTVQIAISQQFAMMFQSFAFVIGAYVVAFIKNPLLTLVASASLPCILILMGIIVPPYIRINKITEKYSEDASATAFEMFSSIRIVVAFGAEDKLARQHEELLTKGTNNFKKAAPLAGLFFAPMMVGQYGTMAIAFWFGVKQYSEGKNTDLGSIVVVLFAVMMAIMNFGRVVTPIVAIAKAASAAAELFKTIDAPVADISGLKEPDVTANANITFQDVAFSYPSRPNVPILQGLDLEFEAGKVTAIVGPSGSGKSTIIGLVQRWYDLLGTTALPTPNNPRDDSESSAQDNETKREESPKKTGWFKKRTNDKGQEKQAKPVKDDKSKEEEPDIGPNTCTGTVKIGDTDIRQVDLKWWRSQIGIVQQEPFLFNDTLYNNVAFGLTGTKYQGLSKEEKMKMVEEACREAYAEEFISKLPEGFETLVGESGIKLSGGQRQRIGIARSIIKQPPILILDEATSAIDVRTERIVQQALDRVSKNRTTIVIAHRLSTIKRADKIVVLRKGQLVEQGTHDDLVKIEDGVYSGLVHAQNIAMEAENDEAELMQIKTADSVVAAEGKKIDNILKDKNPEYKERGLVNSFGRLLYEQRHHWVLFSTAILGILASGSAWPLQAWIFAQVINVFTLPPDQFVSEGNFWAGMFGVLAGGTFVSYFFMGFACHLIAIHVALRYRQEYLYNLIRKRIPFFDEQGHSPGSLTSRVSSDTTQLQQLMATEMGVALIAVVNLVGCIIISFVYGWKLSLVGLFAALPLILAAGYLRMRLEREFETSNAKVFEDSSQFAAEAVGAFRTVISLIMEDLIGDRYETLLSSHVGSAFSRAKYGTLVFAGSDSIELACMALTFWYGGTLLASREYDNVDFFVIYQAIIQGAAAAGMFFSFAPNMAQASGAANRILGMRPTNTGKPTSYASLDTSEEGVGIEFQNVYFTYPSRESPVLSNLNIQIQPGQFAALVGASGCGKSTTISLLERFYDSSSGRILCNGQDITTLDPSEYRKQISLVSQEPTLYEGTIRENVALSVETATDEEIEQACRDAQIHEFIVSLPDGYSQRLGPKGMSLSGGQKQRLSLARALLRQPKLLLLDEATSSLDSESEKLVQEAIERAAGEGRRTIISVAHRLATIQKADVIFVLGSGRVLEKGDHQALLKKRGVYWQMCQAQALDA</sequence>
<evidence type="ECO:0000256" key="4">
    <source>
        <dbReference type="ARBA" id="ARBA00022692"/>
    </source>
</evidence>
<feature type="transmembrane region" description="Helical" evidence="10">
    <location>
        <begin position="228"/>
        <end position="250"/>
    </location>
</feature>
<feature type="compositionally biased region" description="Polar residues" evidence="9">
    <location>
        <begin position="19"/>
        <end position="36"/>
    </location>
</feature>
<evidence type="ECO:0000313" key="14">
    <source>
        <dbReference type="Proteomes" id="UP001056012"/>
    </source>
</evidence>
<dbReference type="GO" id="GO:0005524">
    <property type="term" value="F:ATP binding"/>
    <property type="evidence" value="ECO:0007669"/>
    <property type="project" value="UniProtKB-KW"/>
</dbReference>
<evidence type="ECO:0000259" key="11">
    <source>
        <dbReference type="PROSITE" id="PS50893"/>
    </source>
</evidence>
<dbReference type="Gene3D" id="3.40.50.300">
    <property type="entry name" value="P-loop containing nucleotide triphosphate hydrolases"/>
    <property type="match status" value="2"/>
</dbReference>
<evidence type="ECO:0000256" key="7">
    <source>
        <dbReference type="ARBA" id="ARBA00022989"/>
    </source>
</evidence>
<dbReference type="GO" id="GO:0016887">
    <property type="term" value="F:ATP hydrolysis activity"/>
    <property type="evidence" value="ECO:0007669"/>
    <property type="project" value="InterPro"/>
</dbReference>
<feature type="region of interest" description="Disordered" evidence="9">
    <location>
        <begin position="462"/>
        <end position="532"/>
    </location>
</feature>
<dbReference type="EMBL" id="CP089275">
    <property type="protein sequence ID" value="USP75621.1"/>
    <property type="molecule type" value="Genomic_DNA"/>
</dbReference>
<keyword evidence="6" id="KW-0067">ATP-binding</keyword>
<accession>A0A9Q9DRQ3</accession>
<dbReference type="InterPro" id="IPR003593">
    <property type="entry name" value="AAA+_ATPase"/>
</dbReference>
<feature type="transmembrane region" description="Helical" evidence="10">
    <location>
        <begin position="1047"/>
        <end position="1067"/>
    </location>
</feature>
<dbReference type="CDD" id="cd18578">
    <property type="entry name" value="ABC_6TM_Pgp_ABCB1_D2_like"/>
    <property type="match status" value="1"/>
</dbReference>
<feature type="compositionally biased region" description="Basic and acidic residues" evidence="9">
    <location>
        <begin position="481"/>
        <end position="490"/>
    </location>
</feature>
<feature type="transmembrane region" description="Helical" evidence="10">
    <location>
        <begin position="905"/>
        <end position="924"/>
    </location>
</feature>
<name>A0A9Q9DRQ3_CURCL</name>
<dbReference type="PROSITE" id="PS50929">
    <property type="entry name" value="ABC_TM1F"/>
    <property type="match status" value="2"/>
</dbReference>
<feature type="transmembrane region" description="Helical" evidence="10">
    <location>
        <begin position="781"/>
        <end position="805"/>
    </location>
</feature>
<dbReference type="PROSITE" id="PS00211">
    <property type="entry name" value="ABC_TRANSPORTER_1"/>
    <property type="match status" value="2"/>
</dbReference>
<evidence type="ECO:0000259" key="12">
    <source>
        <dbReference type="PROSITE" id="PS50929"/>
    </source>
</evidence>
<feature type="transmembrane region" description="Helical" evidence="10">
    <location>
        <begin position="203"/>
        <end position="222"/>
    </location>
</feature>
<feature type="domain" description="ABC transmembrane type-1" evidence="12">
    <location>
        <begin position="787"/>
        <end position="1072"/>
    </location>
</feature>
<dbReference type="InterPro" id="IPR017871">
    <property type="entry name" value="ABC_transporter-like_CS"/>
</dbReference>
<evidence type="ECO:0000256" key="3">
    <source>
        <dbReference type="ARBA" id="ARBA00022448"/>
    </source>
</evidence>
<feature type="compositionally biased region" description="Basic and acidic residues" evidence="9">
    <location>
        <begin position="498"/>
        <end position="518"/>
    </location>
</feature>
<dbReference type="VEuPathDB" id="FungiDB:yc1106_02895"/>
<evidence type="ECO:0000256" key="9">
    <source>
        <dbReference type="SAM" id="MobiDB-lite"/>
    </source>
</evidence>
<keyword evidence="7 10" id="KW-1133">Transmembrane helix</keyword>
<keyword evidence="3" id="KW-0813">Transport</keyword>
<dbReference type="Pfam" id="PF00664">
    <property type="entry name" value="ABC_membrane"/>
    <property type="match status" value="2"/>
</dbReference>
<evidence type="ECO:0000256" key="10">
    <source>
        <dbReference type="SAM" id="Phobius"/>
    </source>
</evidence>
<comment type="subcellular location">
    <subcellularLocation>
        <location evidence="1">Membrane</location>
        <topology evidence="1">Multi-pass membrane protein</topology>
    </subcellularLocation>
</comment>
<keyword evidence="5" id="KW-0547">Nucleotide-binding</keyword>
<feature type="transmembrane region" description="Helical" evidence="10">
    <location>
        <begin position="307"/>
        <end position="330"/>
    </location>
</feature>
<dbReference type="OrthoDB" id="6500128at2759"/>
<proteinExistence type="inferred from homology"/>
<dbReference type="FunFam" id="3.40.50.300:FF:000913">
    <property type="entry name" value="ABC multidrug transporter SitT"/>
    <property type="match status" value="1"/>
</dbReference>
<feature type="domain" description="ABC transporter" evidence="11">
    <location>
        <begin position="404"/>
        <end position="718"/>
    </location>
</feature>
<feature type="domain" description="ABC transporter" evidence="11">
    <location>
        <begin position="1106"/>
        <end position="1343"/>
    </location>
</feature>
<dbReference type="PROSITE" id="PS50893">
    <property type="entry name" value="ABC_TRANSPORTER_2"/>
    <property type="match status" value="2"/>
</dbReference>
<dbReference type="Proteomes" id="UP001056012">
    <property type="component" value="Chromosome 2"/>
</dbReference>
<dbReference type="InterPro" id="IPR039421">
    <property type="entry name" value="Type_1_exporter"/>
</dbReference>
<dbReference type="InterPro" id="IPR011527">
    <property type="entry name" value="ABC1_TM_dom"/>
</dbReference>
<feature type="region of interest" description="Disordered" evidence="9">
    <location>
        <begin position="1"/>
        <end position="36"/>
    </location>
</feature>
<dbReference type="SMART" id="SM00382">
    <property type="entry name" value="AAA"/>
    <property type="match status" value="2"/>
</dbReference>
<feature type="transmembrane region" description="Helical" evidence="10">
    <location>
        <begin position="1012"/>
        <end position="1032"/>
    </location>
</feature>
<keyword evidence="4 10" id="KW-0812">Transmembrane</keyword>
<evidence type="ECO:0000313" key="13">
    <source>
        <dbReference type="EMBL" id="USP75621.1"/>
    </source>
</evidence>
<dbReference type="PANTHER" id="PTHR43394:SF1">
    <property type="entry name" value="ATP-BINDING CASSETTE SUB-FAMILY B MEMBER 10, MITOCHONDRIAL"/>
    <property type="match status" value="1"/>
</dbReference>
<feature type="transmembrane region" description="Helical" evidence="10">
    <location>
        <begin position="825"/>
        <end position="857"/>
    </location>
</feature>
<dbReference type="FunFam" id="1.20.1560.10:FF:000057">
    <property type="entry name" value="ABC multidrug transporter SitT"/>
    <property type="match status" value="1"/>
</dbReference>